<accession>A0AAV7KXT6</accession>
<dbReference type="Proteomes" id="UP001066276">
    <property type="component" value="Chromosome 12"/>
</dbReference>
<name>A0AAV7KXT6_PLEWA</name>
<dbReference type="EMBL" id="JANPWB010000016">
    <property type="protein sequence ID" value="KAJ1084090.1"/>
    <property type="molecule type" value="Genomic_DNA"/>
</dbReference>
<keyword evidence="2" id="KW-1185">Reference proteome</keyword>
<reference evidence="1" key="1">
    <citation type="journal article" date="2022" name="bioRxiv">
        <title>Sequencing and chromosome-scale assembly of the giantPleurodeles waltlgenome.</title>
        <authorList>
            <person name="Brown T."/>
            <person name="Elewa A."/>
            <person name="Iarovenko S."/>
            <person name="Subramanian E."/>
            <person name="Araus A.J."/>
            <person name="Petzold A."/>
            <person name="Susuki M."/>
            <person name="Suzuki K.-i.T."/>
            <person name="Hayashi T."/>
            <person name="Toyoda A."/>
            <person name="Oliveira C."/>
            <person name="Osipova E."/>
            <person name="Leigh N.D."/>
            <person name="Simon A."/>
            <person name="Yun M.H."/>
        </authorList>
    </citation>
    <scope>NUCLEOTIDE SEQUENCE</scope>
    <source>
        <strain evidence="1">20211129_DDA</strain>
        <tissue evidence="1">Liver</tissue>
    </source>
</reference>
<evidence type="ECO:0000313" key="2">
    <source>
        <dbReference type="Proteomes" id="UP001066276"/>
    </source>
</evidence>
<protein>
    <submittedName>
        <fullName evidence="1">Uncharacterized protein</fullName>
    </submittedName>
</protein>
<comment type="caution">
    <text evidence="1">The sequence shown here is derived from an EMBL/GenBank/DDBJ whole genome shotgun (WGS) entry which is preliminary data.</text>
</comment>
<gene>
    <name evidence="1" type="ORF">NDU88_004244</name>
</gene>
<dbReference type="AlphaFoldDB" id="A0AAV7KXT6"/>
<proteinExistence type="predicted"/>
<evidence type="ECO:0000313" key="1">
    <source>
        <dbReference type="EMBL" id="KAJ1084090.1"/>
    </source>
</evidence>
<organism evidence="1 2">
    <name type="scientific">Pleurodeles waltl</name>
    <name type="common">Iberian ribbed newt</name>
    <dbReference type="NCBI Taxonomy" id="8319"/>
    <lineage>
        <taxon>Eukaryota</taxon>
        <taxon>Metazoa</taxon>
        <taxon>Chordata</taxon>
        <taxon>Craniata</taxon>
        <taxon>Vertebrata</taxon>
        <taxon>Euteleostomi</taxon>
        <taxon>Amphibia</taxon>
        <taxon>Batrachia</taxon>
        <taxon>Caudata</taxon>
        <taxon>Salamandroidea</taxon>
        <taxon>Salamandridae</taxon>
        <taxon>Pleurodelinae</taxon>
        <taxon>Pleurodeles</taxon>
    </lineage>
</organism>
<sequence length="100" mass="11023">MASKIAAPTAEHQDMVIVVSDEEEEEHMGEGSLILSFEVVNVPVVMQDGGRLQLVPRLCGWSKQSRLFSLDMVAFLRVVGREAGFSKPFWAAIGFGWGQN</sequence>